<organism evidence="1 2">
    <name type="scientific">Bifiguratus adelaidae</name>
    <dbReference type="NCBI Taxonomy" id="1938954"/>
    <lineage>
        <taxon>Eukaryota</taxon>
        <taxon>Fungi</taxon>
        <taxon>Fungi incertae sedis</taxon>
        <taxon>Mucoromycota</taxon>
        <taxon>Mucoromycotina</taxon>
        <taxon>Endogonomycetes</taxon>
        <taxon>Endogonales</taxon>
        <taxon>Endogonales incertae sedis</taxon>
        <taxon>Bifiguratus</taxon>
    </lineage>
</organism>
<keyword evidence="2" id="KW-1185">Reference proteome</keyword>
<gene>
    <name evidence="1" type="ORF">BZG36_02189</name>
</gene>
<dbReference type="Proteomes" id="UP000242875">
    <property type="component" value="Unassembled WGS sequence"/>
</dbReference>
<dbReference type="EMBL" id="MVBO01000050">
    <property type="protein sequence ID" value="OZJ04199.1"/>
    <property type="molecule type" value="Genomic_DNA"/>
</dbReference>
<reference evidence="1 2" key="1">
    <citation type="journal article" date="2017" name="Mycologia">
        <title>Bifiguratus adelaidae, gen. et sp. nov., a new member of Mucoromycotina in endophytic and soil-dwelling habitats.</title>
        <authorList>
            <person name="Torres-Cruz T.J."/>
            <person name="Billingsley Tobias T.L."/>
            <person name="Almatruk M."/>
            <person name="Hesse C."/>
            <person name="Kuske C.R."/>
            <person name="Desiro A."/>
            <person name="Benucci G.M."/>
            <person name="Bonito G."/>
            <person name="Stajich J.E."/>
            <person name="Dunlap C."/>
            <person name="Arnold A.E."/>
            <person name="Porras-Alfaro A."/>
        </authorList>
    </citation>
    <scope>NUCLEOTIDE SEQUENCE [LARGE SCALE GENOMIC DNA]</scope>
    <source>
        <strain evidence="1 2">AZ0501</strain>
    </source>
</reference>
<name>A0A261Y0Q0_9FUNG</name>
<sequence>MRFVGGNPARQSLSRGQTAQITFNDHEDTISLVFKATGTIEVYWARFTIAPSAEGGLKLRSLFLKSFAVEQDDILYSCIRNVAGPKQYIYIIENRRDSIVVTALDLNLRKGTANVKTYAPVTFEELTVDVCRIYSGSLNLKDFKCLHANLLLLLFEQSYSDLKSDQSNVIYPVCYRIGHGLIHQHRQRRMPAKVFNSDRCYGFLCFGPQNSVSIFASRGLGEHENSALIQNIIPSEFVYDRQQVYEAALRACIPHETLQSATCITMSPGFFDLDLPWTALRSLYVGTDDGKIAKFTVRMQENFNSASKTQHVNPTGYAFETEMKWTHNYQQLVRSITLSNIELANDEENDFKLVVESETNIILLRETDGQILCIGGHGDALRAIRDASTWHRSWYWIPDESLSVTSLCEVSIEGANPVESTIGEYALDNNSASMDIRANLQKQMQKEMRTIAALKSEREILRVVALQNSELVHELSDAFAVELDQVPSRPKSKACKYPSRDLEQLTGDLVPLSFGQGPKLTKPPLVGHQEGNYRQRIRIEDIQGWESAIMVKNISKRSLCDLQVHISVRDASLGAWQTHRYSGCRMLAPEGRCTLYLAGCHPIGDTADRDLYVTCSYREALDGESSKDSFDIEDVGIRREEWTFRVDPRFISASLASTRFMADPKVLTVAFPHNQSIVVFHQDIHHGLPSKGAFEHFYDHFMTQRLHLRLYKSKSDHGREDEKVYSNLNETLVCRMTRSASSESRYHLSIYAQDAILILYFIRSIVLASRAYPITVASDCSKRQSILAVGNALVDLQNYINLVRSSQPSPDIYRAKRQLYFSAATLFSDD</sequence>
<evidence type="ECO:0000313" key="1">
    <source>
        <dbReference type="EMBL" id="OZJ04199.1"/>
    </source>
</evidence>
<dbReference type="AlphaFoldDB" id="A0A261Y0Q0"/>
<evidence type="ECO:0000313" key="2">
    <source>
        <dbReference type="Proteomes" id="UP000242875"/>
    </source>
</evidence>
<accession>A0A261Y0Q0</accession>
<protein>
    <submittedName>
        <fullName evidence="1">Uncharacterized protein</fullName>
    </submittedName>
</protein>
<proteinExistence type="predicted"/>
<comment type="caution">
    <text evidence="1">The sequence shown here is derived from an EMBL/GenBank/DDBJ whole genome shotgun (WGS) entry which is preliminary data.</text>
</comment>